<protein>
    <submittedName>
        <fullName evidence="2">Uncharacterized protein</fullName>
    </submittedName>
</protein>
<dbReference type="AlphaFoldDB" id="A0A426ZBW0"/>
<reference evidence="2 3" key="1">
    <citation type="journal article" date="2014" name="Agronomy (Basel)">
        <title>A Draft Genome Sequence for Ensete ventricosum, the Drought-Tolerant Tree Against Hunger.</title>
        <authorList>
            <person name="Harrison J."/>
            <person name="Moore K.A."/>
            <person name="Paszkiewicz K."/>
            <person name="Jones T."/>
            <person name="Grant M."/>
            <person name="Ambacheew D."/>
            <person name="Muzemil S."/>
            <person name="Studholme D.J."/>
        </authorList>
    </citation>
    <scope>NUCLEOTIDE SEQUENCE [LARGE SCALE GENOMIC DNA]</scope>
</reference>
<feature type="compositionally biased region" description="Polar residues" evidence="1">
    <location>
        <begin position="48"/>
        <end position="61"/>
    </location>
</feature>
<dbReference type="Proteomes" id="UP000287651">
    <property type="component" value="Unassembled WGS sequence"/>
</dbReference>
<evidence type="ECO:0000313" key="3">
    <source>
        <dbReference type="Proteomes" id="UP000287651"/>
    </source>
</evidence>
<proteinExistence type="predicted"/>
<sequence length="139" mass="14592">MTGSFSSLLESDGHLETILESFHPVCGGDVTVLPNSTSAIRSGIHTQGTEFQSSVSNSNTPAAAVENSERLEGASGSWAASWTDLAIYNPAEQSSTFDEGNVNLHARTAASTTAFDASSFFLVHDTIDTTFSLSSTSHT</sequence>
<evidence type="ECO:0000313" key="2">
    <source>
        <dbReference type="EMBL" id="RRT61443.1"/>
    </source>
</evidence>
<accession>A0A426ZBW0</accession>
<gene>
    <name evidence="2" type="ORF">B296_00044167</name>
</gene>
<name>A0A426ZBW0_ENSVE</name>
<comment type="caution">
    <text evidence="2">The sequence shown here is derived from an EMBL/GenBank/DDBJ whole genome shotgun (WGS) entry which is preliminary data.</text>
</comment>
<feature type="region of interest" description="Disordered" evidence="1">
    <location>
        <begin position="48"/>
        <end position="70"/>
    </location>
</feature>
<dbReference type="EMBL" id="AMZH03007381">
    <property type="protein sequence ID" value="RRT61443.1"/>
    <property type="molecule type" value="Genomic_DNA"/>
</dbReference>
<evidence type="ECO:0000256" key="1">
    <source>
        <dbReference type="SAM" id="MobiDB-lite"/>
    </source>
</evidence>
<organism evidence="2 3">
    <name type="scientific">Ensete ventricosum</name>
    <name type="common">Abyssinian banana</name>
    <name type="synonym">Musa ensete</name>
    <dbReference type="NCBI Taxonomy" id="4639"/>
    <lineage>
        <taxon>Eukaryota</taxon>
        <taxon>Viridiplantae</taxon>
        <taxon>Streptophyta</taxon>
        <taxon>Embryophyta</taxon>
        <taxon>Tracheophyta</taxon>
        <taxon>Spermatophyta</taxon>
        <taxon>Magnoliopsida</taxon>
        <taxon>Liliopsida</taxon>
        <taxon>Zingiberales</taxon>
        <taxon>Musaceae</taxon>
        <taxon>Ensete</taxon>
    </lineage>
</organism>